<dbReference type="EMBL" id="OU892285">
    <property type="protein sequence ID" value="CAG9773295.1"/>
    <property type="molecule type" value="Genomic_DNA"/>
</dbReference>
<evidence type="ECO:0000313" key="3">
    <source>
        <dbReference type="EMBL" id="CAG9773295.1"/>
    </source>
</evidence>
<dbReference type="InterPro" id="IPR025398">
    <property type="entry name" value="DUF4371"/>
</dbReference>
<dbReference type="PANTHER" id="PTHR45749:SF28">
    <property type="entry name" value="ZINC FINGER MYM-TYPE PROTEIN 1-LIKE-RELATED"/>
    <property type="match status" value="1"/>
</dbReference>
<dbReference type="InterPro" id="IPR006578">
    <property type="entry name" value="MADF-dom"/>
</dbReference>
<evidence type="ECO:0000259" key="2">
    <source>
        <dbReference type="PROSITE" id="PS51029"/>
    </source>
</evidence>
<dbReference type="PANTHER" id="PTHR45749">
    <property type="match status" value="1"/>
</dbReference>
<evidence type="ECO:0000256" key="1">
    <source>
        <dbReference type="SAM" id="MobiDB-lite"/>
    </source>
</evidence>
<feature type="compositionally biased region" description="Polar residues" evidence="1">
    <location>
        <begin position="1"/>
        <end position="16"/>
    </location>
</feature>
<keyword evidence="4" id="KW-1185">Reference proteome</keyword>
<evidence type="ECO:0000313" key="4">
    <source>
        <dbReference type="Proteomes" id="UP001152799"/>
    </source>
</evidence>
<organism evidence="3 4">
    <name type="scientific">Ceutorhynchus assimilis</name>
    <name type="common">cabbage seed weevil</name>
    <dbReference type="NCBI Taxonomy" id="467358"/>
    <lineage>
        <taxon>Eukaryota</taxon>
        <taxon>Metazoa</taxon>
        <taxon>Ecdysozoa</taxon>
        <taxon>Arthropoda</taxon>
        <taxon>Hexapoda</taxon>
        <taxon>Insecta</taxon>
        <taxon>Pterygota</taxon>
        <taxon>Neoptera</taxon>
        <taxon>Endopterygota</taxon>
        <taxon>Coleoptera</taxon>
        <taxon>Polyphaga</taxon>
        <taxon>Cucujiformia</taxon>
        <taxon>Curculionidae</taxon>
        <taxon>Ceutorhynchinae</taxon>
        <taxon>Ceutorhynchus</taxon>
    </lineage>
</organism>
<dbReference type="AlphaFoldDB" id="A0A9N9MZ43"/>
<protein>
    <recommendedName>
        <fullName evidence="2">MADF domain-containing protein</fullName>
    </recommendedName>
</protein>
<dbReference type="OrthoDB" id="8196265at2759"/>
<dbReference type="PROSITE" id="PS51029">
    <property type="entry name" value="MADF"/>
    <property type="match status" value="1"/>
</dbReference>
<feature type="domain" description="MADF" evidence="2">
    <location>
        <begin position="29"/>
        <end position="121"/>
    </location>
</feature>
<accession>A0A9N9MZ43</accession>
<sequence length="241" mass="27681">MDTQSSNEEPESQLSQRGARPKSRMALGLLIEAVQQYPYLYDLSHKVYKDAKKKQLAWQQIANLLKCSVKLFNEDVRKNRKLLSYLKDVTSFLAKQELSFRGHDETFDSFNSGNFREVFNLITKRDLEMQEHLKKIGNIFSGLSKTIQNDLINCISEHVRETINKEISEALFLAVQADDTTDIMEKSQCAISVRYVSKNGEIRERFLGFHDVSADRTADALYNLITGILTPFDYKNKLVGL</sequence>
<dbReference type="Pfam" id="PF14291">
    <property type="entry name" value="DUF4371"/>
    <property type="match status" value="1"/>
</dbReference>
<feature type="region of interest" description="Disordered" evidence="1">
    <location>
        <begin position="1"/>
        <end position="20"/>
    </location>
</feature>
<proteinExistence type="predicted"/>
<name>A0A9N9MZ43_9CUCU</name>
<dbReference type="Proteomes" id="UP001152799">
    <property type="component" value="Chromosome 9"/>
</dbReference>
<gene>
    <name evidence="3" type="ORF">CEUTPL_LOCUS13692</name>
</gene>
<reference evidence="3" key="1">
    <citation type="submission" date="2022-01" db="EMBL/GenBank/DDBJ databases">
        <authorList>
            <person name="King R."/>
        </authorList>
    </citation>
    <scope>NUCLEOTIDE SEQUENCE</scope>
</reference>